<dbReference type="InterPro" id="IPR051533">
    <property type="entry name" value="WaaL-like"/>
</dbReference>
<gene>
    <name evidence="7" type="ORF">UU02_C0007G0001</name>
</gene>
<comment type="subcellular location">
    <subcellularLocation>
        <location evidence="1">Membrane</location>
        <topology evidence="1">Multi-pass membrane protein</topology>
    </subcellularLocation>
</comment>
<protein>
    <recommendedName>
        <fullName evidence="6">O-antigen ligase-related domain-containing protein</fullName>
    </recommendedName>
</protein>
<evidence type="ECO:0000313" key="7">
    <source>
        <dbReference type="EMBL" id="KKR64563.1"/>
    </source>
</evidence>
<dbReference type="Pfam" id="PF04932">
    <property type="entry name" value="Wzy_C"/>
    <property type="match status" value="1"/>
</dbReference>
<dbReference type="Proteomes" id="UP000034293">
    <property type="component" value="Unassembled WGS sequence"/>
</dbReference>
<organism evidence="7 8">
    <name type="scientific">Candidatus Woesebacteria bacterium GW2011_GWA1_40_43</name>
    <dbReference type="NCBI Taxonomy" id="1618553"/>
    <lineage>
        <taxon>Bacteria</taxon>
        <taxon>Candidatus Woeseibacteriota</taxon>
    </lineage>
</organism>
<sequence>DPTFLGLIIVFGLLLSINRFIDSREKKYLLITVFLLVSLAFTYSRASYLAFLGGIFVIAFTEKKFRKMMVLAIALLVFALLLPTARNHSIELTRSFSIIARLDNYKETVEVFKKFPVFGVGFNNLCIARNKYIGMESFTSHACSGSDSSLLLILATTGTIGLMVFAGSILGVFKSLTENREAQTVIAVSMALFIHSLFSNSLFFPWVMGYVVILLAVSVTK</sequence>
<feature type="transmembrane region" description="Helical" evidence="5">
    <location>
        <begin position="29"/>
        <end position="61"/>
    </location>
</feature>
<feature type="transmembrane region" description="Helical" evidence="5">
    <location>
        <begin position="185"/>
        <end position="217"/>
    </location>
</feature>
<keyword evidence="2 5" id="KW-0812">Transmembrane</keyword>
<evidence type="ECO:0000256" key="2">
    <source>
        <dbReference type="ARBA" id="ARBA00022692"/>
    </source>
</evidence>
<accession>A0A0G0SI71</accession>
<evidence type="ECO:0000256" key="1">
    <source>
        <dbReference type="ARBA" id="ARBA00004141"/>
    </source>
</evidence>
<dbReference type="EMBL" id="LBZA01000007">
    <property type="protein sequence ID" value="KKR64563.1"/>
    <property type="molecule type" value="Genomic_DNA"/>
</dbReference>
<feature type="domain" description="O-antigen ligase-related" evidence="6">
    <location>
        <begin position="31"/>
        <end position="166"/>
    </location>
</feature>
<evidence type="ECO:0000256" key="5">
    <source>
        <dbReference type="SAM" id="Phobius"/>
    </source>
</evidence>
<evidence type="ECO:0000256" key="4">
    <source>
        <dbReference type="ARBA" id="ARBA00023136"/>
    </source>
</evidence>
<evidence type="ECO:0000256" key="3">
    <source>
        <dbReference type="ARBA" id="ARBA00022989"/>
    </source>
</evidence>
<keyword evidence="4 5" id="KW-0472">Membrane</keyword>
<dbReference type="InterPro" id="IPR007016">
    <property type="entry name" value="O-antigen_ligase-rel_domated"/>
</dbReference>
<name>A0A0G0SI71_9BACT</name>
<dbReference type="AlphaFoldDB" id="A0A0G0SI71"/>
<comment type="caution">
    <text evidence="7">The sequence shown here is derived from an EMBL/GenBank/DDBJ whole genome shotgun (WGS) entry which is preliminary data.</text>
</comment>
<dbReference type="PANTHER" id="PTHR37422">
    <property type="entry name" value="TEICHURONIC ACID BIOSYNTHESIS PROTEIN TUAE"/>
    <property type="match status" value="1"/>
</dbReference>
<evidence type="ECO:0000259" key="6">
    <source>
        <dbReference type="Pfam" id="PF04932"/>
    </source>
</evidence>
<feature type="non-terminal residue" evidence="7">
    <location>
        <position position="1"/>
    </location>
</feature>
<feature type="transmembrane region" description="Helical" evidence="5">
    <location>
        <begin position="150"/>
        <end position="173"/>
    </location>
</feature>
<evidence type="ECO:0000313" key="8">
    <source>
        <dbReference type="Proteomes" id="UP000034293"/>
    </source>
</evidence>
<dbReference type="PANTHER" id="PTHR37422:SF13">
    <property type="entry name" value="LIPOPOLYSACCHARIDE BIOSYNTHESIS PROTEIN PA4999-RELATED"/>
    <property type="match status" value="1"/>
</dbReference>
<reference evidence="7 8" key="1">
    <citation type="journal article" date="2015" name="Nature">
        <title>rRNA introns, odd ribosomes, and small enigmatic genomes across a large radiation of phyla.</title>
        <authorList>
            <person name="Brown C.T."/>
            <person name="Hug L.A."/>
            <person name="Thomas B.C."/>
            <person name="Sharon I."/>
            <person name="Castelle C.J."/>
            <person name="Singh A."/>
            <person name="Wilkins M.J."/>
            <person name="Williams K.H."/>
            <person name="Banfield J.F."/>
        </authorList>
    </citation>
    <scope>NUCLEOTIDE SEQUENCE [LARGE SCALE GENOMIC DNA]</scope>
</reference>
<keyword evidence="3 5" id="KW-1133">Transmembrane helix</keyword>
<proteinExistence type="predicted"/>
<feature type="transmembrane region" description="Helical" evidence="5">
    <location>
        <begin position="68"/>
        <end position="85"/>
    </location>
</feature>
<dbReference type="GO" id="GO:0016020">
    <property type="term" value="C:membrane"/>
    <property type="evidence" value="ECO:0007669"/>
    <property type="project" value="UniProtKB-SubCell"/>
</dbReference>